<dbReference type="RefSeq" id="WP_115771261.1">
    <property type="nucleotide sequence ID" value="NZ_PIOC01000001.1"/>
</dbReference>
<protein>
    <submittedName>
        <fullName evidence="2">Glycosyl transferase</fullName>
    </submittedName>
</protein>
<dbReference type="Proteomes" id="UP000257143">
    <property type="component" value="Unassembled WGS sequence"/>
</dbReference>
<dbReference type="Gene3D" id="3.40.50.2000">
    <property type="entry name" value="Glycogen Phosphorylase B"/>
    <property type="match status" value="2"/>
</dbReference>
<dbReference type="AlphaFoldDB" id="A0A3D8Q2R5"/>
<dbReference type="PANTHER" id="PTHR12526:SF628">
    <property type="entry name" value="MANNOSYLGLUCOSYLGLYCERATE SYNTHASE"/>
    <property type="match status" value="1"/>
</dbReference>
<name>A0A3D8Q2R5_9BACI</name>
<feature type="domain" description="Glycosyl transferase family 1" evidence="1">
    <location>
        <begin position="222"/>
        <end position="373"/>
    </location>
</feature>
<dbReference type="PANTHER" id="PTHR12526">
    <property type="entry name" value="GLYCOSYLTRANSFERASE"/>
    <property type="match status" value="1"/>
</dbReference>
<dbReference type="EMBL" id="PIOC01000001">
    <property type="protein sequence ID" value="RDW22402.1"/>
    <property type="molecule type" value="Genomic_DNA"/>
</dbReference>
<keyword evidence="2" id="KW-0808">Transferase</keyword>
<comment type="caution">
    <text evidence="2">The sequence shown here is derived from an EMBL/GenBank/DDBJ whole genome shotgun (WGS) entry which is preliminary data.</text>
</comment>
<dbReference type="SUPFAM" id="SSF53756">
    <property type="entry name" value="UDP-Glycosyltransferase/glycogen phosphorylase"/>
    <property type="match status" value="1"/>
</dbReference>
<reference evidence="3" key="1">
    <citation type="submission" date="2017-11" db="EMBL/GenBank/DDBJ databases">
        <authorList>
            <person name="Zhu W."/>
        </authorList>
    </citation>
    <scope>NUCLEOTIDE SEQUENCE [LARGE SCALE GENOMIC DNA]</scope>
    <source>
        <strain evidence="3">CAU 1183</strain>
    </source>
</reference>
<evidence type="ECO:0000259" key="1">
    <source>
        <dbReference type="Pfam" id="PF00534"/>
    </source>
</evidence>
<keyword evidence="3" id="KW-1185">Reference proteome</keyword>
<dbReference type="OrthoDB" id="9813638at2"/>
<dbReference type="InterPro" id="IPR001296">
    <property type="entry name" value="Glyco_trans_1"/>
</dbReference>
<sequence>MKNILITTFDMEVGGVERSLISMLSNFDYESYQVDLMLYSHTGDFMSLLPTGPNLIEESNIYKTFRMSISEVIKTGQLSIGMTRLLAKYRAGIGKSAETGYKQMQYMWKYALPFLPKVEKQYDVAISYLWPHYVVAEKVKAKTKIAWIHTDFSTVDTDIDMDVKMWNKFNHIVAVSEDCKQAFIKKYPSLKKKVMVMENITSPDLVQSLANEKVENPMDSDPRFKIVTVARLSHAKGIDQAVRALKLLKVKGIDQIAWYVVGYGGDESMLRELIAANDLSESFILLGKKTNPYPYMKAADLYVQPSRYEGKAVTVGEAQILGKPVLITNYPTAGSQVRDGIDGVICELSVKGVVDGIERLFNNLKLGKHLASNCIKNDYHNVKELQKLYEIV</sequence>
<organism evidence="2 3">
    <name type="scientific">Oceanobacillus arenosus</name>
    <dbReference type="NCBI Taxonomy" id="1229153"/>
    <lineage>
        <taxon>Bacteria</taxon>
        <taxon>Bacillati</taxon>
        <taxon>Bacillota</taxon>
        <taxon>Bacilli</taxon>
        <taxon>Bacillales</taxon>
        <taxon>Bacillaceae</taxon>
        <taxon>Oceanobacillus</taxon>
    </lineage>
</organism>
<proteinExistence type="predicted"/>
<evidence type="ECO:0000313" key="2">
    <source>
        <dbReference type="EMBL" id="RDW22402.1"/>
    </source>
</evidence>
<accession>A0A3D8Q2R5</accession>
<evidence type="ECO:0000313" key="3">
    <source>
        <dbReference type="Proteomes" id="UP000257143"/>
    </source>
</evidence>
<dbReference type="GO" id="GO:0016757">
    <property type="term" value="F:glycosyltransferase activity"/>
    <property type="evidence" value="ECO:0007669"/>
    <property type="project" value="InterPro"/>
</dbReference>
<gene>
    <name evidence="2" type="ORF">CWR48_01470</name>
</gene>
<dbReference type="Pfam" id="PF00534">
    <property type="entry name" value="Glycos_transf_1"/>
    <property type="match status" value="1"/>
</dbReference>
<dbReference type="CDD" id="cd03811">
    <property type="entry name" value="GT4_GT28_WabH-like"/>
    <property type="match status" value="1"/>
</dbReference>